<evidence type="ECO:0000256" key="2">
    <source>
        <dbReference type="SAM" id="Phobius"/>
    </source>
</evidence>
<organism evidence="3 4">
    <name type="scientific">Besnoitia besnoiti</name>
    <name type="common">Apicomplexan protozoan</name>
    <dbReference type="NCBI Taxonomy" id="94643"/>
    <lineage>
        <taxon>Eukaryota</taxon>
        <taxon>Sar</taxon>
        <taxon>Alveolata</taxon>
        <taxon>Apicomplexa</taxon>
        <taxon>Conoidasida</taxon>
        <taxon>Coccidia</taxon>
        <taxon>Eucoccidiorida</taxon>
        <taxon>Eimeriorina</taxon>
        <taxon>Sarcocystidae</taxon>
        <taxon>Besnoitia</taxon>
    </lineage>
</organism>
<dbReference type="EMBL" id="NWUJ01000005">
    <property type="protein sequence ID" value="PFH35031.1"/>
    <property type="molecule type" value="Genomic_DNA"/>
</dbReference>
<feature type="transmembrane region" description="Helical" evidence="2">
    <location>
        <begin position="252"/>
        <end position="272"/>
    </location>
</feature>
<dbReference type="GeneID" id="40310846"/>
<dbReference type="Gene3D" id="1.20.1110.10">
    <property type="entry name" value="Calcium-transporting ATPase, transmembrane domain"/>
    <property type="match status" value="2"/>
</dbReference>
<feature type="transmembrane region" description="Helical" evidence="2">
    <location>
        <begin position="537"/>
        <end position="559"/>
    </location>
</feature>
<keyword evidence="4" id="KW-1185">Reference proteome</keyword>
<feature type="transmembrane region" description="Helical" evidence="2">
    <location>
        <begin position="653"/>
        <end position="671"/>
    </location>
</feature>
<feature type="compositionally biased region" description="Basic and acidic residues" evidence="1">
    <location>
        <begin position="623"/>
        <end position="634"/>
    </location>
</feature>
<dbReference type="InterPro" id="IPR039720">
    <property type="entry name" value="TMEM94"/>
</dbReference>
<sequence>MGASKQLCAKEVAARIQDLHEAGIRFVFFSSQGEKRTRALGAAFGLETGWNCIISLQPSATGDTSYVNMDGKIVLPSGIAAIRQHVREVDNVPLQVSLFCNATPDTVQEMMQVLQENNEVMTCVGSCLRMSNFPLFEQANASIATFVAPDARCRFCGGRCSNFAYHSLLPTLHPSLAFAADMNSLPCALQQSTYPVADPHVTMAVLYEAFRESRRLVDSIQQALTLSLSSAIFLSLFFLFNAFALVPNLLDFASLVLFLLLFTPLLSLALLANPKTDKLMKEHPYKPMDNAQTRHQLVVVFMHFAFRLVPSVIIISALTLAYMFDLGQALYAQLHEEIRLRASADALSARSPAALSVSSTAFSAFSEPQSSSSALLTRLPSDAAEALLRPRRLSAASEETAAGWAPDDRAWRGAAGLEPGAGGARDGREGPLGMQRRLQATEDEAVAMLLPYLENKCNRFRFDPSWLSGKWLACSDAIEEVGAALGEACFVRATSSPLVLGELFCFALVGVTLMLLSMSYIDRFESLFSIPPFRNRWWVACCVVLLLVIVLVVATRVTLHRRYISAADADVELATAKHARLLPSFARGDPARAVLSAAAFGVPRKIDATFPPSPPQAPWSAGDAREAGPRDATPHEAAASRTRRALELTSLAWPHWSLCLIAVILWFFVIVTDELVKRVERQTHEQNQKYLKVLFATRLGMWSPK</sequence>
<reference evidence="3 4" key="1">
    <citation type="submission" date="2017-09" db="EMBL/GenBank/DDBJ databases">
        <title>Genome sequencing of Besnoitia besnoiti strain Bb-Ger1.</title>
        <authorList>
            <person name="Schares G."/>
            <person name="Venepally P."/>
            <person name="Lorenzi H.A."/>
        </authorList>
    </citation>
    <scope>NUCLEOTIDE SEQUENCE [LARGE SCALE GENOMIC DNA]</scope>
    <source>
        <strain evidence="3 4">Bb-Ger1</strain>
    </source>
</reference>
<name>A0A2A9MFK4_BESBE</name>
<dbReference type="AlphaFoldDB" id="A0A2A9MFK4"/>
<feature type="region of interest" description="Disordered" evidence="1">
    <location>
        <begin position="608"/>
        <end position="638"/>
    </location>
</feature>
<gene>
    <name evidence="3" type="ORF">BESB_059180</name>
</gene>
<evidence type="ECO:0000256" key="1">
    <source>
        <dbReference type="SAM" id="MobiDB-lite"/>
    </source>
</evidence>
<accession>A0A2A9MFK4</accession>
<comment type="caution">
    <text evidence="3">The sequence shown here is derived from an EMBL/GenBank/DDBJ whole genome shotgun (WGS) entry which is preliminary data.</text>
</comment>
<dbReference type="InterPro" id="IPR023298">
    <property type="entry name" value="ATPase_P-typ_TM_dom_sf"/>
</dbReference>
<protein>
    <recommendedName>
        <fullName evidence="5">Transmembrane protein</fullName>
    </recommendedName>
</protein>
<evidence type="ECO:0000313" key="3">
    <source>
        <dbReference type="EMBL" id="PFH35031.1"/>
    </source>
</evidence>
<evidence type="ECO:0000313" key="4">
    <source>
        <dbReference type="Proteomes" id="UP000224006"/>
    </source>
</evidence>
<keyword evidence="2" id="KW-0812">Transmembrane</keyword>
<proteinExistence type="predicted"/>
<feature type="transmembrane region" description="Helical" evidence="2">
    <location>
        <begin position="498"/>
        <end position="516"/>
    </location>
</feature>
<keyword evidence="2" id="KW-0472">Membrane</keyword>
<dbReference type="KEGG" id="bbes:BESB_059180"/>
<dbReference type="SUPFAM" id="SSF81665">
    <property type="entry name" value="Calcium ATPase, transmembrane domain M"/>
    <property type="match status" value="1"/>
</dbReference>
<keyword evidence="2" id="KW-1133">Transmembrane helix</keyword>
<dbReference type="Proteomes" id="UP000224006">
    <property type="component" value="Chromosome V"/>
</dbReference>
<dbReference type="OrthoDB" id="5568754at2759"/>
<dbReference type="PANTHER" id="PTHR13219:SF6">
    <property type="entry name" value="TRANSMEMBRANE PROTEIN 94"/>
    <property type="match status" value="1"/>
</dbReference>
<dbReference type="VEuPathDB" id="ToxoDB:BESB_059180"/>
<dbReference type="RefSeq" id="XP_029219040.1">
    <property type="nucleotide sequence ID" value="XM_029364332.1"/>
</dbReference>
<feature type="transmembrane region" description="Helical" evidence="2">
    <location>
        <begin position="223"/>
        <end position="246"/>
    </location>
</feature>
<dbReference type="PANTHER" id="PTHR13219">
    <property type="entry name" value="TRANSMEMBRANE PROTEIN 94"/>
    <property type="match status" value="1"/>
</dbReference>
<evidence type="ECO:0008006" key="5">
    <source>
        <dbReference type="Google" id="ProtNLM"/>
    </source>
</evidence>